<feature type="transmembrane region" description="Helical" evidence="1">
    <location>
        <begin position="33"/>
        <end position="52"/>
    </location>
</feature>
<dbReference type="Pfam" id="PF04020">
    <property type="entry name" value="Phage_holin_4_2"/>
    <property type="match status" value="1"/>
</dbReference>
<keyword evidence="3" id="KW-1185">Reference proteome</keyword>
<keyword evidence="1" id="KW-0812">Transmembrane</keyword>
<dbReference type="EMBL" id="WMJX01000002">
    <property type="protein sequence ID" value="MTG96806.1"/>
    <property type="molecule type" value="Genomic_DNA"/>
</dbReference>
<name>A0A6I3LGW6_9FLAO</name>
<dbReference type="PANTHER" id="PTHR37309">
    <property type="entry name" value="SLR0284 PROTEIN"/>
    <property type="match status" value="1"/>
</dbReference>
<protein>
    <submittedName>
        <fullName evidence="2">Phage holin family protein</fullName>
    </submittedName>
</protein>
<feature type="transmembrane region" description="Helical" evidence="1">
    <location>
        <begin position="88"/>
        <end position="108"/>
    </location>
</feature>
<keyword evidence="1" id="KW-0472">Membrane</keyword>
<dbReference type="AlphaFoldDB" id="A0A6I3LGW6"/>
<dbReference type="OrthoDB" id="6402664at2"/>
<feature type="transmembrane region" description="Helical" evidence="1">
    <location>
        <begin position="59"/>
        <end position="82"/>
    </location>
</feature>
<evidence type="ECO:0000256" key="1">
    <source>
        <dbReference type="SAM" id="Phobius"/>
    </source>
</evidence>
<dbReference type="RefSeq" id="WP_155090861.1">
    <property type="nucleotide sequence ID" value="NZ_CP102754.1"/>
</dbReference>
<comment type="caution">
    <text evidence="2">The sequence shown here is derived from an EMBL/GenBank/DDBJ whole genome shotgun (WGS) entry which is preliminary data.</text>
</comment>
<dbReference type="InterPro" id="IPR007165">
    <property type="entry name" value="Phage_holin_4_2"/>
</dbReference>
<accession>A0A6I3LGW6</accession>
<dbReference type="PANTHER" id="PTHR37309:SF1">
    <property type="entry name" value="SLR0284 PROTEIN"/>
    <property type="match status" value="1"/>
</dbReference>
<gene>
    <name evidence="2" type="ORF">GJV76_01380</name>
</gene>
<sequence>MNFIIRLLITTALVMFLCWLLPGVSVDGWTTALWVAVAMGLLNAFLKPILVFMTLPATIVTLGLFLLVINAVIIQLTAYFVKEFTVDNFWYALLFSIVLTFCQSIVNGKQQDDRLQRQ</sequence>
<keyword evidence="1" id="KW-1133">Transmembrane helix</keyword>
<proteinExistence type="predicted"/>
<evidence type="ECO:0000313" key="2">
    <source>
        <dbReference type="EMBL" id="MTG96806.1"/>
    </source>
</evidence>
<organism evidence="2 3">
    <name type="scientific">Myroides albus</name>
    <dbReference type="NCBI Taxonomy" id="2562892"/>
    <lineage>
        <taxon>Bacteria</taxon>
        <taxon>Pseudomonadati</taxon>
        <taxon>Bacteroidota</taxon>
        <taxon>Flavobacteriia</taxon>
        <taxon>Flavobacteriales</taxon>
        <taxon>Flavobacteriaceae</taxon>
        <taxon>Myroides</taxon>
    </lineage>
</organism>
<evidence type="ECO:0000313" key="3">
    <source>
        <dbReference type="Proteomes" id="UP000438760"/>
    </source>
</evidence>
<reference evidence="2 3" key="1">
    <citation type="submission" date="2019-11" db="EMBL/GenBank/DDBJ databases">
        <title>Genome of Strain BIT-d1.</title>
        <authorList>
            <person name="Yang Y."/>
        </authorList>
    </citation>
    <scope>NUCLEOTIDE SEQUENCE [LARGE SCALE GENOMIC DNA]</scope>
    <source>
        <strain evidence="2 3">BIT-d1</strain>
    </source>
</reference>
<dbReference type="Proteomes" id="UP000438760">
    <property type="component" value="Unassembled WGS sequence"/>
</dbReference>